<protein>
    <submittedName>
        <fullName evidence="6">Importin-11</fullName>
    </submittedName>
</protein>
<evidence type="ECO:0000313" key="7">
    <source>
        <dbReference type="Proteomes" id="UP000236621"/>
    </source>
</evidence>
<dbReference type="PANTHER" id="PTHR10997:SF7">
    <property type="entry name" value="IMPORTIN-11"/>
    <property type="match status" value="1"/>
</dbReference>
<dbReference type="OrthoDB" id="361693at2759"/>
<dbReference type="SUPFAM" id="SSF48371">
    <property type="entry name" value="ARM repeat"/>
    <property type="match status" value="1"/>
</dbReference>
<keyword evidence="3" id="KW-0813">Transport</keyword>
<dbReference type="EMBL" id="NRSZ01000280">
    <property type="protein sequence ID" value="PNY28291.1"/>
    <property type="molecule type" value="Genomic_DNA"/>
</dbReference>
<accession>A0A2K3QL85</accession>
<evidence type="ECO:0000256" key="2">
    <source>
        <dbReference type="ARBA" id="ARBA00007991"/>
    </source>
</evidence>
<dbReference type="SMART" id="SM00913">
    <property type="entry name" value="IBN_N"/>
    <property type="match status" value="1"/>
</dbReference>
<dbReference type="FunFam" id="1.25.10.10:FF:000362">
    <property type="entry name" value="Importin 11, putative"/>
    <property type="match status" value="1"/>
</dbReference>
<proteinExistence type="inferred from homology"/>
<name>A0A2K3QL85_9HYPO</name>
<sequence>MSFSIEVPGDANPLGFETLCRALQSATSHDYAQRQAAGRQLSSWEQQPGYYSSLQACDSLAFRSAVYLDKNLPTDMRFLAVIQLKNGIDKYWRLYAQVKNGIKPDEKNLIRSRLFQGTIDEEEKNLALHNALVVAKVVRIDYPADWPDALASIIGLLRSSKSDNQRHLYGTLQILLRVVKELGTARLRKSQTALQSVTPEIVYVLGEIHSEKSTEWASFLTSGLGSEADVNLAMHNSLLSLKILRRLIVLGYERPHSDKSVEQFWTLSQNQFGQLLGFVNQDSSVPAAYQDIIGKHLLQFTKLHIDMAEQHAASFSTLPNSLSLVHAYWDLVAKFAEVFDKSGGIRQGSGDAGTAKAKVEGPLQERLALRGLLLLRACVRIAFQPAQTFKYRTPETKAEQEQARTIIKTELLKDDLIIQIVNSIITHLFVFRRSDLEAWEEDPEGWEQQEQSEGNAYEWEVRPCAEKLFLDLLTNFKQLIIPPLLSYFQTAQTPQADIATKEAVYTAMGLASGHVFKDFDFDAVLVSALVNDAQQQGGLYKVLRRRIAILISQWATVELSDASRPVVYQIFQHFLNPSDETNDLVVRITAARQLRWIADELGFSVEAFLPYTSDVLTQLIQLIQNVDVDETKLAILESIRILVTRMEEQVSQIGDQLMSALPSVWEKSGAEEYMIKQAVIAIFAALVMSMGDKSQRYQNFMIPLLSEAARPGSDLHVHLIDESLELWNAILMQSNAPLAPEIIDLAEMALPLLEYQSDTASQALSAIESYILIAPGALLEDRLRRPTLTALSGTLDSKSREQVRLGTVCMEYLIRAAAELGGSDGISVVIQDMIEAGFMNKIMTNLRDAWEAHQTSGPNRKVSKLNTITEGDYFAILARLALAEPNLFVQVLTTLGGLDQVWAWLSSEWFSHLFSMDDIERQKLYLLGLTRLLEVPSPMQELVLGSLQDYFDMWTTVIMDLRDGVASGSDTLIWGEQEATEYDTPKIVAERHVNAKDPVHSVHAFGFVAPRLQDLVARAGGEAAFEEQWAVNVDKEVLGRFQEIAMASQQ</sequence>
<evidence type="ECO:0000313" key="6">
    <source>
        <dbReference type="EMBL" id="PNY28291.1"/>
    </source>
</evidence>
<evidence type="ECO:0000256" key="3">
    <source>
        <dbReference type="ARBA" id="ARBA00022448"/>
    </source>
</evidence>
<dbReference type="Pfam" id="PF03810">
    <property type="entry name" value="IBN_N"/>
    <property type="match status" value="1"/>
</dbReference>
<dbReference type="InterPro" id="IPR001494">
    <property type="entry name" value="Importin-beta_N"/>
</dbReference>
<dbReference type="GO" id="GO:0005635">
    <property type="term" value="C:nuclear envelope"/>
    <property type="evidence" value="ECO:0007669"/>
    <property type="project" value="TreeGrafter"/>
</dbReference>
<comment type="similarity">
    <text evidence="2">Belongs to the importin beta family.</text>
</comment>
<keyword evidence="7" id="KW-1185">Reference proteome</keyword>
<evidence type="ECO:0000256" key="1">
    <source>
        <dbReference type="ARBA" id="ARBA00004123"/>
    </source>
</evidence>
<evidence type="ECO:0000256" key="4">
    <source>
        <dbReference type="ARBA" id="ARBA00023242"/>
    </source>
</evidence>
<dbReference type="AlphaFoldDB" id="A0A2K3QL85"/>
<organism evidence="6 7">
    <name type="scientific">Tolypocladium capitatum</name>
    <dbReference type="NCBI Taxonomy" id="45235"/>
    <lineage>
        <taxon>Eukaryota</taxon>
        <taxon>Fungi</taxon>
        <taxon>Dikarya</taxon>
        <taxon>Ascomycota</taxon>
        <taxon>Pezizomycotina</taxon>
        <taxon>Sordariomycetes</taxon>
        <taxon>Hypocreomycetidae</taxon>
        <taxon>Hypocreales</taxon>
        <taxon>Ophiocordycipitaceae</taxon>
        <taxon>Tolypocladium</taxon>
    </lineage>
</organism>
<comment type="subcellular location">
    <subcellularLocation>
        <location evidence="1">Nucleus</location>
    </subcellularLocation>
</comment>
<dbReference type="GO" id="GO:0005829">
    <property type="term" value="C:cytosol"/>
    <property type="evidence" value="ECO:0007669"/>
    <property type="project" value="TreeGrafter"/>
</dbReference>
<comment type="caution">
    <text evidence="6">The sequence shown here is derived from an EMBL/GenBank/DDBJ whole genome shotgun (WGS) entry which is preliminary data.</text>
</comment>
<dbReference type="InterPro" id="IPR058669">
    <property type="entry name" value="TPR_IPO7/11-like"/>
</dbReference>
<dbReference type="PROSITE" id="PS50166">
    <property type="entry name" value="IMPORTIN_B_NT"/>
    <property type="match status" value="1"/>
</dbReference>
<dbReference type="Pfam" id="PF25758">
    <property type="entry name" value="TPR_IPO11"/>
    <property type="match status" value="1"/>
</dbReference>
<dbReference type="GO" id="GO:0031267">
    <property type="term" value="F:small GTPase binding"/>
    <property type="evidence" value="ECO:0007669"/>
    <property type="project" value="InterPro"/>
</dbReference>
<keyword evidence="4" id="KW-0539">Nucleus</keyword>
<dbReference type="Gene3D" id="1.25.10.10">
    <property type="entry name" value="Leucine-rich Repeat Variant"/>
    <property type="match status" value="1"/>
</dbReference>
<gene>
    <name evidence="6" type="ORF">TCAP_01790</name>
</gene>
<dbReference type="PANTHER" id="PTHR10997">
    <property type="entry name" value="IMPORTIN-7, 8, 11"/>
    <property type="match status" value="1"/>
</dbReference>
<dbReference type="STRING" id="45235.A0A2K3QL85"/>
<feature type="domain" description="Importin N-terminal" evidence="5">
    <location>
        <begin position="66"/>
        <end position="120"/>
    </location>
</feature>
<dbReference type="InterPro" id="IPR016024">
    <property type="entry name" value="ARM-type_fold"/>
</dbReference>
<reference evidence="6 7" key="1">
    <citation type="submission" date="2017-08" db="EMBL/GenBank/DDBJ databases">
        <title>Harnessing the power of phylogenomics to disentangle the directionality and signatures of interkingdom host jumping in the parasitic fungal genus Tolypocladium.</title>
        <authorList>
            <person name="Quandt C.A."/>
            <person name="Patterson W."/>
            <person name="Spatafora J.W."/>
        </authorList>
    </citation>
    <scope>NUCLEOTIDE SEQUENCE [LARGE SCALE GENOMIC DNA]</scope>
    <source>
        <strain evidence="6 7">CBS 113982</strain>
    </source>
</reference>
<dbReference type="InterPro" id="IPR011989">
    <property type="entry name" value="ARM-like"/>
</dbReference>
<dbReference type="GO" id="GO:0006606">
    <property type="term" value="P:protein import into nucleus"/>
    <property type="evidence" value="ECO:0007669"/>
    <property type="project" value="TreeGrafter"/>
</dbReference>
<evidence type="ECO:0000259" key="5">
    <source>
        <dbReference type="PROSITE" id="PS50166"/>
    </source>
</evidence>
<dbReference type="Proteomes" id="UP000236621">
    <property type="component" value="Unassembled WGS sequence"/>
</dbReference>